<dbReference type="EMBL" id="KN400575">
    <property type="protein sequence ID" value="KHG13967.1"/>
    <property type="molecule type" value="Genomic_DNA"/>
</dbReference>
<dbReference type="AlphaFoldDB" id="A0A0B0NMS6"/>
<feature type="domain" description="Reelin" evidence="1">
    <location>
        <begin position="1"/>
        <end position="31"/>
    </location>
</feature>
<reference evidence="3" key="1">
    <citation type="submission" date="2014-09" db="EMBL/GenBank/DDBJ databases">
        <authorList>
            <person name="Mudge J."/>
            <person name="Ramaraj T."/>
            <person name="Lindquist I.E."/>
            <person name="Bharti A.K."/>
            <person name="Sundararajan A."/>
            <person name="Cameron C.T."/>
            <person name="Woodward J.E."/>
            <person name="May G.D."/>
            <person name="Brubaker C."/>
            <person name="Broadhvest J."/>
            <person name="Wilkins T.A."/>
        </authorList>
    </citation>
    <scope>NUCLEOTIDE SEQUENCE</scope>
    <source>
        <strain evidence="3">cv. AKA8401</strain>
    </source>
</reference>
<protein>
    <recommendedName>
        <fullName evidence="1">Reelin domain-containing protein</fullName>
    </recommendedName>
</protein>
<accession>A0A0B0NMS6</accession>
<dbReference type="Proteomes" id="UP000032142">
    <property type="component" value="Unassembled WGS sequence"/>
</dbReference>
<keyword evidence="3" id="KW-1185">Reference proteome</keyword>
<proteinExistence type="predicted"/>
<evidence type="ECO:0000313" key="3">
    <source>
        <dbReference type="Proteomes" id="UP000032142"/>
    </source>
</evidence>
<dbReference type="PROSITE" id="PS51019">
    <property type="entry name" value="REELIN"/>
    <property type="match status" value="1"/>
</dbReference>
<evidence type="ECO:0000313" key="2">
    <source>
        <dbReference type="EMBL" id="KHG13967.1"/>
    </source>
</evidence>
<gene>
    <name evidence="2" type="ORF">F383_00773</name>
</gene>
<dbReference type="InterPro" id="IPR002861">
    <property type="entry name" value="Reeler_dom"/>
</dbReference>
<evidence type="ECO:0000259" key="1">
    <source>
        <dbReference type="PROSITE" id="PS51019"/>
    </source>
</evidence>
<sequence length="31" mass="3470">MSVSTSWSLPTTVSGTGCYILLVSEPWFSWF</sequence>
<organism evidence="2 3">
    <name type="scientific">Gossypium arboreum</name>
    <name type="common">Tree cotton</name>
    <name type="synonym">Gossypium nanking</name>
    <dbReference type="NCBI Taxonomy" id="29729"/>
    <lineage>
        <taxon>Eukaryota</taxon>
        <taxon>Viridiplantae</taxon>
        <taxon>Streptophyta</taxon>
        <taxon>Embryophyta</taxon>
        <taxon>Tracheophyta</taxon>
        <taxon>Spermatophyta</taxon>
        <taxon>Magnoliopsida</taxon>
        <taxon>eudicotyledons</taxon>
        <taxon>Gunneridae</taxon>
        <taxon>Pentapetalae</taxon>
        <taxon>rosids</taxon>
        <taxon>malvids</taxon>
        <taxon>Malvales</taxon>
        <taxon>Malvaceae</taxon>
        <taxon>Malvoideae</taxon>
        <taxon>Gossypium</taxon>
    </lineage>
</organism>
<name>A0A0B0NMS6_GOSAR</name>